<dbReference type="Pfam" id="PF03479">
    <property type="entry name" value="PCC"/>
    <property type="match status" value="1"/>
</dbReference>
<evidence type="ECO:0000259" key="1">
    <source>
        <dbReference type="PROSITE" id="PS51742"/>
    </source>
</evidence>
<dbReference type="AlphaFoldDB" id="A0A8G2FVQ2"/>
<dbReference type="Gene3D" id="3.30.1330.80">
    <property type="entry name" value="Hypothetical protein, similar to alpha- acetolactate decarboxylase, domain 2"/>
    <property type="match status" value="1"/>
</dbReference>
<dbReference type="PANTHER" id="PTHR34988:SF1">
    <property type="entry name" value="DNA-BINDING PROTEIN"/>
    <property type="match status" value="1"/>
</dbReference>
<name>A0A8G2FVQ2_PICTO</name>
<dbReference type="SUPFAM" id="SSF117856">
    <property type="entry name" value="AF0104/ALDC/Ptd012-like"/>
    <property type="match status" value="1"/>
</dbReference>
<reference evidence="2 3" key="1">
    <citation type="submission" date="2017-04" db="EMBL/GenBank/DDBJ databases">
        <authorList>
            <person name="Varghese N."/>
            <person name="Submissions S."/>
        </authorList>
    </citation>
    <scope>NUCLEOTIDE SEQUENCE [LARGE SCALE GENOMIC DNA]</scope>
    <source>
        <strain evidence="2 3">DSM 9789</strain>
    </source>
</reference>
<evidence type="ECO:0000313" key="2">
    <source>
        <dbReference type="EMBL" id="SMD30352.1"/>
    </source>
</evidence>
<dbReference type="PANTHER" id="PTHR34988">
    <property type="entry name" value="PROTEIN, PUTATIVE-RELATED"/>
    <property type="match status" value="1"/>
</dbReference>
<dbReference type="CDD" id="cd11378">
    <property type="entry name" value="DUF296"/>
    <property type="match status" value="1"/>
</dbReference>
<feature type="domain" description="PPC" evidence="1">
    <location>
        <begin position="3"/>
        <end position="138"/>
    </location>
</feature>
<evidence type="ECO:0000313" key="3">
    <source>
        <dbReference type="Proteomes" id="UP000192315"/>
    </source>
</evidence>
<keyword evidence="3" id="KW-1185">Reference proteome</keyword>
<sequence length="138" mass="16052">MQHKIENNVIFAKFESGEDIINDLDGLVSFYKIRSASIDFAIGMMKNARFAYWNIDHYDETFIDERIELVSFHGSIADDEIKYHIHMAGAKNDHRIYGGHFISGIADPLMELRITVFNDIKLKRSFNDDSHLREIKID</sequence>
<gene>
    <name evidence="2" type="ORF">SAMN02745355_0230</name>
</gene>
<dbReference type="Proteomes" id="UP000192315">
    <property type="component" value="Unassembled WGS sequence"/>
</dbReference>
<organism evidence="2 3">
    <name type="scientific">Picrophilus torridus (strain ATCC 700027 / DSM 9790 / JCM 10055 / NBRC 100828 / KAW 2/3)</name>
    <dbReference type="NCBI Taxonomy" id="1122961"/>
    <lineage>
        <taxon>Archaea</taxon>
        <taxon>Methanobacteriati</taxon>
        <taxon>Thermoplasmatota</taxon>
        <taxon>Thermoplasmata</taxon>
        <taxon>Thermoplasmatales</taxon>
        <taxon>Picrophilaceae</taxon>
        <taxon>Picrophilus</taxon>
    </lineage>
</organism>
<dbReference type="EMBL" id="FWYE01000001">
    <property type="protein sequence ID" value="SMD30352.1"/>
    <property type="molecule type" value="Genomic_DNA"/>
</dbReference>
<proteinExistence type="predicted"/>
<dbReference type="InterPro" id="IPR005175">
    <property type="entry name" value="PPC_dom"/>
</dbReference>
<dbReference type="PROSITE" id="PS51742">
    <property type="entry name" value="PPC"/>
    <property type="match status" value="1"/>
</dbReference>
<protein>
    <recommendedName>
        <fullName evidence="1">PPC domain-containing protein</fullName>
    </recommendedName>
</protein>
<comment type="caution">
    <text evidence="2">The sequence shown here is derived from an EMBL/GenBank/DDBJ whole genome shotgun (WGS) entry which is preliminary data.</text>
</comment>
<accession>A0A8G2FVQ2</accession>
<dbReference type="RefSeq" id="WP_084272370.1">
    <property type="nucleotide sequence ID" value="NZ_FWYE01000001.1"/>
</dbReference>